<evidence type="ECO:0000259" key="8">
    <source>
        <dbReference type="Pfam" id="PF04545"/>
    </source>
</evidence>
<evidence type="ECO:0000256" key="2">
    <source>
        <dbReference type="ARBA" id="ARBA00023015"/>
    </source>
</evidence>
<dbReference type="SUPFAM" id="SSF88659">
    <property type="entry name" value="Sigma3 and sigma4 domains of RNA polymerase sigma factors"/>
    <property type="match status" value="1"/>
</dbReference>
<evidence type="ECO:0000313" key="10">
    <source>
        <dbReference type="Proteomes" id="UP000515369"/>
    </source>
</evidence>
<keyword evidence="10" id="KW-1185">Reference proteome</keyword>
<evidence type="ECO:0000256" key="1">
    <source>
        <dbReference type="ARBA" id="ARBA00010641"/>
    </source>
</evidence>
<comment type="similarity">
    <text evidence="1 6">Belongs to the sigma-70 factor family. ECF subfamily.</text>
</comment>
<dbReference type="RefSeq" id="WP_182461326.1">
    <property type="nucleotide sequence ID" value="NZ_CP059732.1"/>
</dbReference>
<evidence type="ECO:0000256" key="4">
    <source>
        <dbReference type="ARBA" id="ARBA00023125"/>
    </source>
</evidence>
<evidence type="ECO:0000256" key="5">
    <source>
        <dbReference type="ARBA" id="ARBA00023163"/>
    </source>
</evidence>
<dbReference type="Gene3D" id="1.10.10.10">
    <property type="entry name" value="Winged helix-like DNA-binding domain superfamily/Winged helix DNA-binding domain"/>
    <property type="match status" value="1"/>
</dbReference>
<dbReference type="InterPro" id="IPR039425">
    <property type="entry name" value="RNA_pol_sigma-70-like"/>
</dbReference>
<keyword evidence="4 6" id="KW-0238">DNA-binding</keyword>
<dbReference type="CDD" id="cd06171">
    <property type="entry name" value="Sigma70_r4"/>
    <property type="match status" value="1"/>
</dbReference>
<accession>A0A7G5GYX8</accession>
<dbReference type="GO" id="GO:0006352">
    <property type="term" value="P:DNA-templated transcription initiation"/>
    <property type="evidence" value="ECO:0007669"/>
    <property type="project" value="InterPro"/>
</dbReference>
<evidence type="ECO:0000313" key="9">
    <source>
        <dbReference type="EMBL" id="QMW04070.1"/>
    </source>
</evidence>
<gene>
    <name evidence="9" type="ORF">H3H32_03685</name>
</gene>
<evidence type="ECO:0000259" key="7">
    <source>
        <dbReference type="Pfam" id="PF04542"/>
    </source>
</evidence>
<sequence>MVKNSNNLERAKLRNYTTILPPFLMTSTPQTELNLVRDLQAKLPSAYKSLYDSYSPAMFGVLLRMVKDRDRAEDLLQDTFIRVWTNIQRYDESQGRLFTWLINITKNLALDDLRAQKVRAVAATYIYERSDGVASPIFKGGMLYQTLTANLEPKYRQIVDLLYFRDYKLQEVADELKIPLGTVKTRYRMALQQLKKTYRQDIYHYNMN</sequence>
<dbReference type="AlphaFoldDB" id="A0A7G5GYX8"/>
<dbReference type="InterPro" id="IPR007627">
    <property type="entry name" value="RNA_pol_sigma70_r2"/>
</dbReference>
<feature type="domain" description="RNA polymerase sigma-70 region 2" evidence="7">
    <location>
        <begin position="50"/>
        <end position="117"/>
    </location>
</feature>
<dbReference type="PROSITE" id="PS01063">
    <property type="entry name" value="SIGMA70_ECF"/>
    <property type="match status" value="1"/>
</dbReference>
<dbReference type="Proteomes" id="UP000515369">
    <property type="component" value="Chromosome"/>
</dbReference>
<dbReference type="InterPro" id="IPR036388">
    <property type="entry name" value="WH-like_DNA-bd_sf"/>
</dbReference>
<dbReference type="Pfam" id="PF04542">
    <property type="entry name" value="Sigma70_r2"/>
    <property type="match status" value="1"/>
</dbReference>
<dbReference type="EMBL" id="CP059732">
    <property type="protein sequence ID" value="QMW04070.1"/>
    <property type="molecule type" value="Genomic_DNA"/>
</dbReference>
<dbReference type="KEGG" id="sfol:H3H32_03685"/>
<dbReference type="InterPro" id="IPR000838">
    <property type="entry name" value="RNA_pol_sigma70_ECF_CS"/>
</dbReference>
<dbReference type="NCBIfam" id="TIGR02937">
    <property type="entry name" value="sigma70-ECF"/>
    <property type="match status" value="1"/>
</dbReference>
<evidence type="ECO:0000256" key="3">
    <source>
        <dbReference type="ARBA" id="ARBA00023082"/>
    </source>
</evidence>
<name>A0A7G5GYX8_9BACT</name>
<keyword evidence="5 6" id="KW-0804">Transcription</keyword>
<dbReference type="SUPFAM" id="SSF88946">
    <property type="entry name" value="Sigma2 domain of RNA polymerase sigma factors"/>
    <property type="match status" value="1"/>
</dbReference>
<evidence type="ECO:0000256" key="6">
    <source>
        <dbReference type="RuleBase" id="RU000716"/>
    </source>
</evidence>
<dbReference type="InterPro" id="IPR013325">
    <property type="entry name" value="RNA_pol_sigma_r2"/>
</dbReference>
<dbReference type="PANTHER" id="PTHR43133">
    <property type="entry name" value="RNA POLYMERASE ECF-TYPE SIGMA FACTO"/>
    <property type="match status" value="1"/>
</dbReference>
<dbReference type="PANTHER" id="PTHR43133:SF62">
    <property type="entry name" value="RNA POLYMERASE SIGMA FACTOR SIGZ"/>
    <property type="match status" value="1"/>
</dbReference>
<dbReference type="GO" id="GO:0003677">
    <property type="term" value="F:DNA binding"/>
    <property type="evidence" value="ECO:0007669"/>
    <property type="project" value="UniProtKB-KW"/>
</dbReference>
<keyword evidence="2 6" id="KW-0805">Transcription regulation</keyword>
<reference evidence="9 10" key="1">
    <citation type="submission" date="2020-07" db="EMBL/GenBank/DDBJ databases">
        <title>Spirosoma foliorum sp. nov., isolated from the leaves on the Nejang mountain Korea, Republic of.</title>
        <authorList>
            <person name="Ho H."/>
            <person name="Lee Y.-J."/>
            <person name="Nurcahyanto D.-A."/>
            <person name="Kim S.-G."/>
        </authorList>
    </citation>
    <scope>NUCLEOTIDE SEQUENCE [LARGE SCALE GENOMIC DNA]</scope>
    <source>
        <strain evidence="9 10">PL0136</strain>
    </source>
</reference>
<dbReference type="GO" id="GO:0016987">
    <property type="term" value="F:sigma factor activity"/>
    <property type="evidence" value="ECO:0007669"/>
    <property type="project" value="UniProtKB-KW"/>
</dbReference>
<proteinExistence type="inferred from homology"/>
<protein>
    <recommendedName>
        <fullName evidence="6">RNA polymerase sigma factor</fullName>
    </recommendedName>
</protein>
<dbReference type="InterPro" id="IPR007630">
    <property type="entry name" value="RNA_pol_sigma70_r4"/>
</dbReference>
<dbReference type="Pfam" id="PF04545">
    <property type="entry name" value="Sigma70_r4"/>
    <property type="match status" value="1"/>
</dbReference>
<dbReference type="Gene3D" id="1.10.1740.10">
    <property type="match status" value="1"/>
</dbReference>
<organism evidence="9 10">
    <name type="scientific">Spirosoma foliorum</name>
    <dbReference type="NCBI Taxonomy" id="2710596"/>
    <lineage>
        <taxon>Bacteria</taxon>
        <taxon>Pseudomonadati</taxon>
        <taxon>Bacteroidota</taxon>
        <taxon>Cytophagia</taxon>
        <taxon>Cytophagales</taxon>
        <taxon>Cytophagaceae</taxon>
        <taxon>Spirosoma</taxon>
    </lineage>
</organism>
<feature type="domain" description="RNA polymerase sigma-70 region 4" evidence="8">
    <location>
        <begin position="150"/>
        <end position="196"/>
    </location>
</feature>
<dbReference type="InterPro" id="IPR014284">
    <property type="entry name" value="RNA_pol_sigma-70_dom"/>
</dbReference>
<dbReference type="InterPro" id="IPR013324">
    <property type="entry name" value="RNA_pol_sigma_r3/r4-like"/>
</dbReference>
<keyword evidence="3 6" id="KW-0731">Sigma factor</keyword>